<keyword evidence="3" id="KW-1185">Reference proteome</keyword>
<sequence>MRFGHQPPARLRVRRPVKAGMFSLRSRLLCVGHTPLDSCSCRARSSTMATAARTTVIPRRLDVALRDVHLQLDALPAASLADELLPPSPRAPSHCRPPRELRPPPDILCACPLRTTPRTDRHPRRHCRIRESATHILPPPGRSSRSPSPSPSLSSPLSMPCVRAEQDTSLASGKDRCDVATAPRRGLSRRGSFGLSTPTYDPMGAESSQCVRWLPLHLVPDSCIAKRMCPLDTLLASGDITAQGVASASWSSLRRPRR</sequence>
<feature type="region of interest" description="Disordered" evidence="1">
    <location>
        <begin position="118"/>
        <end position="161"/>
    </location>
</feature>
<name>A0AAD7FBL1_9AGAR</name>
<feature type="compositionally biased region" description="Low complexity" evidence="1">
    <location>
        <begin position="142"/>
        <end position="158"/>
    </location>
</feature>
<dbReference type="EMBL" id="JARKIF010000036">
    <property type="protein sequence ID" value="KAJ7610194.1"/>
    <property type="molecule type" value="Genomic_DNA"/>
</dbReference>
<evidence type="ECO:0000256" key="1">
    <source>
        <dbReference type="SAM" id="MobiDB-lite"/>
    </source>
</evidence>
<organism evidence="2 3">
    <name type="scientific">Roridomyces roridus</name>
    <dbReference type="NCBI Taxonomy" id="1738132"/>
    <lineage>
        <taxon>Eukaryota</taxon>
        <taxon>Fungi</taxon>
        <taxon>Dikarya</taxon>
        <taxon>Basidiomycota</taxon>
        <taxon>Agaricomycotina</taxon>
        <taxon>Agaricomycetes</taxon>
        <taxon>Agaricomycetidae</taxon>
        <taxon>Agaricales</taxon>
        <taxon>Marasmiineae</taxon>
        <taxon>Mycenaceae</taxon>
        <taxon>Roridomyces</taxon>
    </lineage>
</organism>
<evidence type="ECO:0000313" key="2">
    <source>
        <dbReference type="EMBL" id="KAJ7610194.1"/>
    </source>
</evidence>
<dbReference type="AlphaFoldDB" id="A0AAD7FBL1"/>
<proteinExistence type="predicted"/>
<reference evidence="2" key="1">
    <citation type="submission" date="2023-03" db="EMBL/GenBank/DDBJ databases">
        <title>Massive genome expansion in bonnet fungi (Mycena s.s.) driven by repeated elements and novel gene families across ecological guilds.</title>
        <authorList>
            <consortium name="Lawrence Berkeley National Laboratory"/>
            <person name="Harder C.B."/>
            <person name="Miyauchi S."/>
            <person name="Viragh M."/>
            <person name="Kuo A."/>
            <person name="Thoen E."/>
            <person name="Andreopoulos B."/>
            <person name="Lu D."/>
            <person name="Skrede I."/>
            <person name="Drula E."/>
            <person name="Henrissat B."/>
            <person name="Morin E."/>
            <person name="Kohler A."/>
            <person name="Barry K."/>
            <person name="LaButti K."/>
            <person name="Morin E."/>
            <person name="Salamov A."/>
            <person name="Lipzen A."/>
            <person name="Mereny Z."/>
            <person name="Hegedus B."/>
            <person name="Baldrian P."/>
            <person name="Stursova M."/>
            <person name="Weitz H."/>
            <person name="Taylor A."/>
            <person name="Grigoriev I.V."/>
            <person name="Nagy L.G."/>
            <person name="Martin F."/>
            <person name="Kauserud H."/>
        </authorList>
    </citation>
    <scope>NUCLEOTIDE SEQUENCE</scope>
    <source>
        <strain evidence="2">9284</strain>
    </source>
</reference>
<protein>
    <submittedName>
        <fullName evidence="2">Uncharacterized protein</fullName>
    </submittedName>
</protein>
<evidence type="ECO:0000313" key="3">
    <source>
        <dbReference type="Proteomes" id="UP001221142"/>
    </source>
</evidence>
<gene>
    <name evidence="2" type="ORF">FB45DRAFT_337109</name>
</gene>
<accession>A0AAD7FBL1</accession>
<comment type="caution">
    <text evidence="2">The sequence shown here is derived from an EMBL/GenBank/DDBJ whole genome shotgun (WGS) entry which is preliminary data.</text>
</comment>
<dbReference type="Proteomes" id="UP001221142">
    <property type="component" value="Unassembled WGS sequence"/>
</dbReference>